<proteinExistence type="predicted"/>
<dbReference type="OrthoDB" id="2549237at2759"/>
<dbReference type="STRING" id="1392255.A0A2I1BYI0"/>
<dbReference type="AlphaFoldDB" id="A0A2I1BYI0"/>
<organism evidence="1 2">
    <name type="scientific">Aspergillus novofumigatus (strain IBT 16806)</name>
    <dbReference type="NCBI Taxonomy" id="1392255"/>
    <lineage>
        <taxon>Eukaryota</taxon>
        <taxon>Fungi</taxon>
        <taxon>Dikarya</taxon>
        <taxon>Ascomycota</taxon>
        <taxon>Pezizomycotina</taxon>
        <taxon>Eurotiomycetes</taxon>
        <taxon>Eurotiomycetidae</taxon>
        <taxon>Eurotiales</taxon>
        <taxon>Aspergillaceae</taxon>
        <taxon>Aspergillus</taxon>
        <taxon>Aspergillus subgen. Fumigati</taxon>
    </lineage>
</organism>
<accession>A0A2I1BYI0</accession>
<reference evidence="2" key="1">
    <citation type="journal article" date="2018" name="Proc. Natl. Acad. Sci. U.S.A.">
        <title>Linking secondary metabolites to gene clusters through genome sequencing of six diverse Aspergillus species.</title>
        <authorList>
            <person name="Kaerboelling I."/>
            <person name="Vesth T.C."/>
            <person name="Frisvad J.C."/>
            <person name="Nybo J.L."/>
            <person name="Theobald S."/>
            <person name="Kuo A."/>
            <person name="Bowyer P."/>
            <person name="Matsuda Y."/>
            <person name="Mondo S."/>
            <person name="Lyhne E.K."/>
            <person name="Kogle M.E."/>
            <person name="Clum A."/>
            <person name="Lipzen A."/>
            <person name="Salamov A."/>
            <person name="Ngan C.Y."/>
            <person name="Daum C."/>
            <person name="Chiniquy J."/>
            <person name="Barry K."/>
            <person name="LaButti K."/>
            <person name="Haridas S."/>
            <person name="Simmons B.A."/>
            <person name="Magnuson J.K."/>
            <person name="Mortensen U.H."/>
            <person name="Larsen T.O."/>
            <person name="Grigoriev I.V."/>
            <person name="Baker S.E."/>
            <person name="Andersen M.R."/>
        </authorList>
    </citation>
    <scope>NUCLEOTIDE SEQUENCE [LARGE SCALE GENOMIC DNA]</scope>
    <source>
        <strain evidence="2">IBT 16806</strain>
    </source>
</reference>
<dbReference type="RefSeq" id="XP_024679009.1">
    <property type="nucleotide sequence ID" value="XM_024821612.1"/>
</dbReference>
<dbReference type="Proteomes" id="UP000234474">
    <property type="component" value="Unassembled WGS sequence"/>
</dbReference>
<sequence length="196" mass="22807">MIQPPVPPRKFWVTTYFEQCFDLYHVVEWDPRSVHASENTPSTETEPEERKVERTILICRMYAANRTIKSKIQPEESPLWVWYHTERSMPTPEREAVVLSALLYLDTLNPQTTRILRRPWPQNVSSPRYPAIFLADELLTAVAKRDAIHDAAKSLEECVKFVPAQLLCDVVVSSLRCSQRVRRKSNRAIPPSYRSQ</sequence>
<dbReference type="VEuPathDB" id="FungiDB:P174DRAFT_297129"/>
<protein>
    <submittedName>
        <fullName evidence="1">Uncharacterized protein</fullName>
    </submittedName>
</protein>
<name>A0A2I1BYI0_ASPN1</name>
<comment type="caution">
    <text evidence="1">The sequence shown here is derived from an EMBL/GenBank/DDBJ whole genome shotgun (WGS) entry which is preliminary data.</text>
</comment>
<evidence type="ECO:0000313" key="1">
    <source>
        <dbReference type="EMBL" id="PKX90414.1"/>
    </source>
</evidence>
<keyword evidence="2" id="KW-1185">Reference proteome</keyword>
<gene>
    <name evidence="1" type="ORF">P174DRAFT_297129</name>
</gene>
<dbReference type="EMBL" id="MSZS01000008">
    <property type="protein sequence ID" value="PKX90414.1"/>
    <property type="molecule type" value="Genomic_DNA"/>
</dbReference>
<evidence type="ECO:0000313" key="2">
    <source>
        <dbReference type="Proteomes" id="UP000234474"/>
    </source>
</evidence>
<dbReference type="GeneID" id="36528938"/>